<evidence type="ECO:0000313" key="3">
    <source>
        <dbReference type="EMBL" id="WPB01209.1"/>
    </source>
</evidence>
<proteinExistence type="predicted"/>
<feature type="region of interest" description="Disordered" evidence="1">
    <location>
        <begin position="1"/>
        <end position="156"/>
    </location>
</feature>
<reference evidence="3 5" key="2">
    <citation type="submission" date="2023-09" db="EMBL/GenBank/DDBJ databases">
        <title>Complete-Gapless Cercospora beticola genome.</title>
        <authorList>
            <person name="Wyatt N.A."/>
            <person name="Spanner R.E."/>
            <person name="Bolton M.D."/>
        </authorList>
    </citation>
    <scope>NUCLEOTIDE SEQUENCE [LARGE SCALE GENOMIC DNA]</scope>
    <source>
        <strain evidence="3">Cb09-40</strain>
    </source>
</reference>
<keyword evidence="5" id="KW-1185">Reference proteome</keyword>
<evidence type="ECO:0000313" key="4">
    <source>
        <dbReference type="Proteomes" id="UP000230605"/>
    </source>
</evidence>
<accession>A0A2G5HMC8</accession>
<dbReference type="AlphaFoldDB" id="A0A2G5HMC8"/>
<feature type="compositionally biased region" description="Basic residues" evidence="1">
    <location>
        <begin position="33"/>
        <end position="44"/>
    </location>
</feature>
<reference evidence="2 4" key="1">
    <citation type="submission" date="2015-10" db="EMBL/GenBank/DDBJ databases">
        <title>The cercosporin biosynthetic gene cluster was horizontally transferred to several fungal lineages and shown to be expanded in Cercospora beticola based on microsynteny with recipient genomes.</title>
        <authorList>
            <person name="De Jonge R."/>
            <person name="Ebert M.K."/>
            <person name="Suttle J.C."/>
            <person name="Jurick Ii W.M."/>
            <person name="Secor G.A."/>
            <person name="Thomma B.P."/>
            <person name="Van De Peer Y."/>
            <person name="Bolton M.D."/>
        </authorList>
    </citation>
    <scope>NUCLEOTIDE SEQUENCE [LARGE SCALE GENOMIC DNA]</scope>
    <source>
        <strain evidence="2 4">09-40</strain>
    </source>
</reference>
<feature type="compositionally biased region" description="Basic and acidic residues" evidence="1">
    <location>
        <begin position="45"/>
        <end position="54"/>
    </location>
</feature>
<sequence>MDIRDWLQDVADREPPEEQETLGIPDYLQPTTKHSRSHLVKRRRLSNDAKHEVAHPTGHSKRRHLVAHSSSPDRVQRAPESDTSASVESSQDSEDHEPARAKVTAESFERRARHKTRPDRYEAKPKGNKDRKSREEKKSKSKLKHRKSRRTGDGARTAELVQSFQLKNGAKNNRLTLQPEARVGIFNHGKASVPVATSGPGLPDLVFNEMRFLSRPKDVETQDAVNEAQSKRKKSRKELRDEEISTYFRKVTAERQSGQDDHDQSRGREAPVQATIEAVSRQSRPHGVLKSSNERLEHTDPARDSAHVPREGQHTRDTSNSCYTWSDSVPKAQPASLRFNQSRPSRTSKDPQSVRHEHNEDEAHEVSNHATRKTGSVSRRSPSIRGRDPSPPELNRRRHRPPYLESALGSITSAPLPQQRTAESPFVSLIETPQRTKAHHTSDILNLRMIPLASTRSLSLPRGREEIADKENVDPNHSTPTSKLLREALYGVAQPQQYLHSGAAHHSSSVKMREFTADQSHARATSQVRMSDSSGHANRHDIPVRASSPTAQIPCRGFARVSASNPSQIAQHLLAAPAPSIPWFAQARLSPVVPFADRYTEQIAEHAGLEHAAHAVYQHRESTFDPYIGSRTTDKFVHDLAATPFHGLYDQDDASAGQQSDWQSSLQAGHELEYSMEHAHDPAAPIEPTEDEIFPGQTFTHIETKGPGFANERPMLGDAVEDEFIDHMPGFWRPNILY</sequence>
<dbReference type="EMBL" id="LKMD01000105">
    <property type="protein sequence ID" value="PIA93697.1"/>
    <property type="molecule type" value="Genomic_DNA"/>
</dbReference>
<gene>
    <name evidence="2" type="ORF">CB0940_04000</name>
    <name evidence="3" type="ORF">RHO25_005832</name>
</gene>
<feature type="compositionally biased region" description="Basic and acidic residues" evidence="1">
    <location>
        <begin position="1"/>
        <end position="16"/>
    </location>
</feature>
<feature type="compositionally biased region" description="Basic residues" evidence="1">
    <location>
        <begin position="139"/>
        <end position="149"/>
    </location>
</feature>
<dbReference type="OrthoDB" id="2537141at2759"/>
<name>A0A2G5HMC8_CERBT</name>
<dbReference type="Proteomes" id="UP000230605">
    <property type="component" value="Chromosome 4"/>
</dbReference>
<feature type="compositionally biased region" description="Basic and acidic residues" evidence="1">
    <location>
        <begin position="118"/>
        <end position="138"/>
    </location>
</feature>
<protein>
    <submittedName>
        <fullName evidence="2">Uncharacterized protein</fullName>
    </submittedName>
</protein>
<evidence type="ECO:0000256" key="1">
    <source>
        <dbReference type="SAM" id="MobiDB-lite"/>
    </source>
</evidence>
<feature type="compositionally biased region" description="Basic and acidic residues" evidence="1">
    <location>
        <begin position="292"/>
        <end position="317"/>
    </location>
</feature>
<feature type="compositionally biased region" description="Basic and acidic residues" evidence="1">
    <location>
        <begin position="251"/>
        <end position="269"/>
    </location>
</feature>
<feature type="compositionally biased region" description="Basic and acidic residues" evidence="1">
    <location>
        <begin position="347"/>
        <end position="367"/>
    </location>
</feature>
<dbReference type="Proteomes" id="UP001302367">
    <property type="component" value="Chromosome 4"/>
</dbReference>
<feature type="region of interest" description="Disordered" evidence="1">
    <location>
        <begin position="218"/>
        <end position="401"/>
    </location>
</feature>
<organism evidence="2 4">
    <name type="scientific">Cercospora beticola</name>
    <name type="common">Sugarbeet leaf spot fungus</name>
    <dbReference type="NCBI Taxonomy" id="122368"/>
    <lineage>
        <taxon>Eukaryota</taxon>
        <taxon>Fungi</taxon>
        <taxon>Dikarya</taxon>
        <taxon>Ascomycota</taxon>
        <taxon>Pezizomycotina</taxon>
        <taxon>Dothideomycetes</taxon>
        <taxon>Dothideomycetidae</taxon>
        <taxon>Mycosphaerellales</taxon>
        <taxon>Mycosphaerellaceae</taxon>
        <taxon>Cercospora</taxon>
    </lineage>
</organism>
<feature type="compositionally biased region" description="Polar residues" evidence="1">
    <location>
        <begin position="81"/>
        <end position="90"/>
    </location>
</feature>
<evidence type="ECO:0000313" key="2">
    <source>
        <dbReference type="EMBL" id="PIA93697.1"/>
    </source>
</evidence>
<feature type="compositionally biased region" description="Polar residues" evidence="1">
    <location>
        <begin position="318"/>
        <end position="327"/>
    </location>
</feature>
<evidence type="ECO:0000313" key="5">
    <source>
        <dbReference type="Proteomes" id="UP001302367"/>
    </source>
</evidence>
<dbReference type="EMBL" id="CP134187">
    <property type="protein sequence ID" value="WPB01209.1"/>
    <property type="molecule type" value="Genomic_DNA"/>
</dbReference>